<feature type="domain" description="ACT" evidence="3">
    <location>
        <begin position="91"/>
        <end position="171"/>
    </location>
</feature>
<name>A0A4R1F228_9GAMM</name>
<dbReference type="PANTHER" id="PTHR34875">
    <property type="entry name" value="UPF0237 PROTEIN MJ1558"/>
    <property type="match status" value="1"/>
</dbReference>
<organism evidence="4 5">
    <name type="scientific">Cocleimonas flava</name>
    <dbReference type="NCBI Taxonomy" id="634765"/>
    <lineage>
        <taxon>Bacteria</taxon>
        <taxon>Pseudomonadati</taxon>
        <taxon>Pseudomonadota</taxon>
        <taxon>Gammaproteobacteria</taxon>
        <taxon>Thiotrichales</taxon>
        <taxon>Thiotrichaceae</taxon>
        <taxon>Cocleimonas</taxon>
    </lineage>
</organism>
<keyword evidence="5" id="KW-1185">Reference proteome</keyword>
<dbReference type="InterPro" id="IPR045865">
    <property type="entry name" value="ACT-like_dom_sf"/>
</dbReference>
<reference evidence="4 5" key="1">
    <citation type="submission" date="2019-03" db="EMBL/GenBank/DDBJ databases">
        <title>Genomic Encyclopedia of Type Strains, Phase IV (KMG-IV): sequencing the most valuable type-strain genomes for metagenomic binning, comparative biology and taxonomic classification.</title>
        <authorList>
            <person name="Goeker M."/>
        </authorList>
    </citation>
    <scope>NUCLEOTIDE SEQUENCE [LARGE SCALE GENOMIC DNA]</scope>
    <source>
        <strain evidence="4 5">DSM 24830</strain>
    </source>
</reference>
<dbReference type="Gene3D" id="3.30.70.260">
    <property type="match status" value="2"/>
</dbReference>
<dbReference type="AlphaFoldDB" id="A0A4R1F228"/>
<dbReference type="GO" id="GO:0006355">
    <property type="term" value="P:regulation of DNA-templated transcription"/>
    <property type="evidence" value="ECO:0007669"/>
    <property type="project" value="UniProtKB-UniRule"/>
</dbReference>
<dbReference type="InterPro" id="IPR050990">
    <property type="entry name" value="UPF0237/GcvR_regulator"/>
</dbReference>
<dbReference type="Pfam" id="PF13740">
    <property type="entry name" value="ACT_6"/>
    <property type="match status" value="1"/>
</dbReference>
<comment type="caution">
    <text evidence="4">The sequence shown here is derived from an EMBL/GenBank/DDBJ whole genome shotgun (WGS) entry which is preliminary data.</text>
</comment>
<dbReference type="SUPFAM" id="SSF55021">
    <property type="entry name" value="ACT-like"/>
    <property type="match status" value="2"/>
</dbReference>
<evidence type="ECO:0000256" key="1">
    <source>
        <dbReference type="PIRNR" id="PIRNR028103"/>
    </source>
</evidence>
<evidence type="ECO:0000259" key="3">
    <source>
        <dbReference type="PROSITE" id="PS51671"/>
    </source>
</evidence>
<proteinExistence type="predicted"/>
<dbReference type="OrthoDB" id="12860at2"/>
<evidence type="ECO:0000256" key="2">
    <source>
        <dbReference type="SAM" id="Coils"/>
    </source>
</evidence>
<dbReference type="PROSITE" id="PS51671">
    <property type="entry name" value="ACT"/>
    <property type="match status" value="1"/>
</dbReference>
<dbReference type="InterPro" id="IPR016867">
    <property type="entry name" value="GcvR"/>
</dbReference>
<keyword evidence="1" id="KW-0963">Cytoplasm</keyword>
<dbReference type="InterPro" id="IPR002912">
    <property type="entry name" value="ACT_dom"/>
</dbReference>
<dbReference type="RefSeq" id="WP_131903840.1">
    <property type="nucleotide sequence ID" value="NZ_BAAAFU010000008.1"/>
</dbReference>
<comment type="subcellular location">
    <subcellularLocation>
        <location evidence="1">Cytoplasm</location>
    </subcellularLocation>
</comment>
<gene>
    <name evidence="4" type="ORF">EV695_0015</name>
</gene>
<dbReference type="Proteomes" id="UP000294887">
    <property type="component" value="Unassembled WGS sequence"/>
</dbReference>
<protein>
    <recommendedName>
        <fullName evidence="1">Glycine cleavage system transcriptional repressor</fullName>
    </recommendedName>
</protein>
<feature type="coiled-coil region" evidence="2">
    <location>
        <begin position="103"/>
        <end position="130"/>
    </location>
</feature>
<evidence type="ECO:0000313" key="4">
    <source>
        <dbReference type="EMBL" id="TCJ88176.1"/>
    </source>
</evidence>
<keyword evidence="1" id="KW-0678">Repressor</keyword>
<dbReference type="EMBL" id="SMFQ01000002">
    <property type="protein sequence ID" value="TCJ88176.1"/>
    <property type="molecule type" value="Genomic_DNA"/>
</dbReference>
<keyword evidence="2" id="KW-0175">Coiled coil</keyword>
<dbReference type="GO" id="GO:0005737">
    <property type="term" value="C:cytoplasm"/>
    <property type="evidence" value="ECO:0007669"/>
    <property type="project" value="UniProtKB-SubCell"/>
</dbReference>
<dbReference type="CDD" id="cd04869">
    <property type="entry name" value="ACT_GcvR_2"/>
    <property type="match status" value="1"/>
</dbReference>
<dbReference type="PANTHER" id="PTHR34875:SF6">
    <property type="entry name" value="UPF0237 PROTEIN MJ1558"/>
    <property type="match status" value="1"/>
</dbReference>
<sequence length="171" mass="18864">MQVSLIITILGPDKPGLVTALSETINKFGASWTESRMAHLAGKFAGLLQISLPTENLEPLTQAINALETDTFKIHIEQANSDVNKPEKILKLELLGQDRPGIIHDITQQLAKLEVNIEELESHIREASMSGEILFCAELTLGLPANISTNEVQDILEEMSDQFMIDINFNA</sequence>
<dbReference type="PIRSF" id="PIRSF028103">
    <property type="entry name" value="GcvR"/>
    <property type="match status" value="1"/>
</dbReference>
<evidence type="ECO:0000313" key="5">
    <source>
        <dbReference type="Proteomes" id="UP000294887"/>
    </source>
</evidence>
<keyword evidence="1" id="KW-0804">Transcription</keyword>
<accession>A0A4R1F228</accession>